<dbReference type="InterPro" id="IPR014551">
    <property type="entry name" value="B_Glucosidase_GBA2-typ"/>
</dbReference>
<proteinExistence type="inferred from homology"/>
<keyword evidence="1" id="KW-0326">Glycosidase</keyword>
<dbReference type="PIRSF" id="PIRSF028944">
    <property type="entry name" value="Beta_gluc_GBA2"/>
    <property type="match status" value="1"/>
</dbReference>
<comment type="similarity">
    <text evidence="1">Belongs to the non-lysosomal glucosylceramidase family.</text>
</comment>
<dbReference type="GO" id="GO:0006680">
    <property type="term" value="P:glucosylceramide catabolic process"/>
    <property type="evidence" value="ECO:0007669"/>
    <property type="project" value="InterPro"/>
</dbReference>
<sequence>MACVSPNESTTTPRESIEGVPDFGWRVPLSYSCNLKCTPFFKPRLNQIPQYIGLSFRYMRFWMGLKRQGRQPFIDHMNQISHKPIYGCPIGGIGCGTMGRGYKGEFCRFQISPGIYHHKEVEANQFILTLRRNGETVYQQVLSSHKKKGKGLKAWNWGFPGDQATYHALYPRAWTVYRIPEHSVTVTCRQISPIFPHDYKDTSLPTAVFIWDIQNDGDTDLEASITFTFKNGQGVKADSTGGCWSEPFHCQHKSEENGSSASDKTAVAQGVSIHQIISGQPCSYNIAAAVKDGLKVTQHTAFDPNGSGHNLWNNLHNNGHLGTSTAETTPKTPKGQELAAAVCASTKVKAKAHGQLDFCLAWDMPVIQFKAAENKYSRRYARWFGTAGDAGPRLCAHALTLYPVWEKKIEDWQNPVLQNQNLPSWYKSALFNELYFVSDGGTVWLDPMEGNSQISTHPIVKEYSKFAYLEGHEYRMYNTYDVHHYSSFALIMLWPKLQLSLQYDFADTILGEDTKPTKYLMSGEMGVLKAANTVPHDLGDPEDEPWKRPNAYVIHPTYDWKDLNLKFVLQAYRDYSATKDKGYLETMYPCCKAVVEKAITWDQNGDGLIENSGFADQTFDAWVMTGSSAYCAGMWLAALRMQVEMADVLGMSEDKERFSAILDRGKKSFEEKLWNGRYYDFDTSESGHHDSIMADQLAGHWFMKASQLDDDTVFPPDHVKTSLKTIFDNNVMKYGKGNMGAINGTQPDGTKDLSSPQSEEFWTGVTYALAANMIQMGMVEEGFQTAWGSYHVCWEWLGLHFQTPEAYTTDHSYRSLGYMRPLAIWSMQWALERFQPHLMSGTGKPTGGGDTGESVKSAGEGGDAR</sequence>
<keyword evidence="6" id="KW-1185">Reference proteome</keyword>
<feature type="domain" description="Glycosyl-hydrolase family 116 catalytic region" evidence="3">
    <location>
        <begin position="465"/>
        <end position="827"/>
    </location>
</feature>
<feature type="region of interest" description="Disordered" evidence="2">
    <location>
        <begin position="840"/>
        <end position="865"/>
    </location>
</feature>
<dbReference type="Pfam" id="PF12215">
    <property type="entry name" value="Glyco_hydr_116N"/>
    <property type="match status" value="1"/>
</dbReference>
<dbReference type="PANTHER" id="PTHR12654:SF0">
    <property type="entry name" value="NON-LYSOSOMAL GLUCOSYLCERAMIDASE"/>
    <property type="match status" value="1"/>
</dbReference>
<keyword evidence="1" id="KW-0472">Membrane</keyword>
<dbReference type="Proteomes" id="UP001374579">
    <property type="component" value="Unassembled WGS sequence"/>
</dbReference>
<dbReference type="Pfam" id="PF04685">
    <property type="entry name" value="DUF608"/>
    <property type="match status" value="1"/>
</dbReference>
<protein>
    <recommendedName>
        <fullName evidence="1">Non-lysosomal glucosylceramidase</fullName>
        <shortName evidence="1">NLGase</shortName>
        <ecNumber evidence="1">3.2.1.45</ecNumber>
    </recommendedName>
</protein>
<dbReference type="GO" id="GO:0005975">
    <property type="term" value="P:carbohydrate metabolic process"/>
    <property type="evidence" value="ECO:0007669"/>
    <property type="project" value="InterPro"/>
</dbReference>
<dbReference type="GO" id="GO:0004348">
    <property type="term" value="F:glucosylceramidase activity"/>
    <property type="evidence" value="ECO:0007669"/>
    <property type="project" value="UniProtKB-EC"/>
</dbReference>
<accession>A0AAN9C2Q4</accession>
<dbReference type="InterPro" id="IPR006775">
    <property type="entry name" value="GH116_catalytic"/>
</dbReference>
<evidence type="ECO:0000256" key="2">
    <source>
        <dbReference type="SAM" id="MobiDB-lite"/>
    </source>
</evidence>
<dbReference type="AlphaFoldDB" id="A0AAN9C2Q4"/>
<dbReference type="GO" id="GO:0016020">
    <property type="term" value="C:membrane"/>
    <property type="evidence" value="ECO:0007669"/>
    <property type="project" value="InterPro"/>
</dbReference>
<evidence type="ECO:0000259" key="4">
    <source>
        <dbReference type="Pfam" id="PF12215"/>
    </source>
</evidence>
<dbReference type="InterPro" id="IPR052566">
    <property type="entry name" value="Non-lysos_glucosylceramidase"/>
</dbReference>
<dbReference type="EMBL" id="JBAMIC010000001">
    <property type="protein sequence ID" value="KAK7116159.1"/>
    <property type="molecule type" value="Genomic_DNA"/>
</dbReference>
<dbReference type="InterPro" id="IPR012341">
    <property type="entry name" value="6hp_glycosidase-like_sf"/>
</dbReference>
<gene>
    <name evidence="5" type="ORF">V1264_001890</name>
</gene>
<reference evidence="5 6" key="1">
    <citation type="submission" date="2024-02" db="EMBL/GenBank/DDBJ databases">
        <title>Chromosome-scale genome assembly of the rough periwinkle Littorina saxatilis.</title>
        <authorList>
            <person name="De Jode A."/>
            <person name="Faria R."/>
            <person name="Formenti G."/>
            <person name="Sims Y."/>
            <person name="Smith T.P."/>
            <person name="Tracey A."/>
            <person name="Wood J.M.D."/>
            <person name="Zagrodzka Z.B."/>
            <person name="Johannesson K."/>
            <person name="Butlin R.K."/>
            <person name="Leder E.H."/>
        </authorList>
    </citation>
    <scope>NUCLEOTIDE SEQUENCE [LARGE SCALE GENOMIC DNA]</scope>
    <source>
        <strain evidence="5">Snail1</strain>
        <tissue evidence="5">Muscle</tissue>
    </source>
</reference>
<evidence type="ECO:0000256" key="1">
    <source>
        <dbReference type="PIRNR" id="PIRNR028944"/>
    </source>
</evidence>
<keyword evidence="1" id="KW-0443">Lipid metabolism</keyword>
<dbReference type="EC" id="3.2.1.45" evidence="1"/>
<feature type="domain" description="Glycosyl-hydrolase family 116 N-terminal" evidence="4">
    <location>
        <begin position="87"/>
        <end position="405"/>
    </location>
</feature>
<comment type="function">
    <text evidence="1">Non-lysosomal glucosylceramidase that catalyzes the hydrolysis of glucosylceramide (GlcCer) to free glucose and ceramide.</text>
</comment>
<dbReference type="InterPro" id="IPR008928">
    <property type="entry name" value="6-hairpin_glycosidase_sf"/>
</dbReference>
<dbReference type="Gene3D" id="1.50.10.10">
    <property type="match status" value="1"/>
</dbReference>
<name>A0AAN9C2Q4_9CAEN</name>
<organism evidence="5 6">
    <name type="scientific">Littorina saxatilis</name>
    <dbReference type="NCBI Taxonomy" id="31220"/>
    <lineage>
        <taxon>Eukaryota</taxon>
        <taxon>Metazoa</taxon>
        <taxon>Spiralia</taxon>
        <taxon>Lophotrochozoa</taxon>
        <taxon>Mollusca</taxon>
        <taxon>Gastropoda</taxon>
        <taxon>Caenogastropoda</taxon>
        <taxon>Littorinimorpha</taxon>
        <taxon>Littorinoidea</taxon>
        <taxon>Littorinidae</taxon>
        <taxon>Littorina</taxon>
    </lineage>
</organism>
<evidence type="ECO:0000313" key="5">
    <source>
        <dbReference type="EMBL" id="KAK7116159.1"/>
    </source>
</evidence>
<dbReference type="InterPro" id="IPR024462">
    <property type="entry name" value="GH116_N"/>
</dbReference>
<comment type="caution">
    <text evidence="5">The sequence shown here is derived from an EMBL/GenBank/DDBJ whole genome shotgun (WGS) entry which is preliminary data.</text>
</comment>
<evidence type="ECO:0000259" key="3">
    <source>
        <dbReference type="Pfam" id="PF04685"/>
    </source>
</evidence>
<dbReference type="GO" id="GO:0008422">
    <property type="term" value="F:beta-glucosidase activity"/>
    <property type="evidence" value="ECO:0007669"/>
    <property type="project" value="TreeGrafter"/>
</dbReference>
<comment type="catalytic activity">
    <reaction evidence="1">
        <text>a beta-D-glucosyl-(1&lt;-&gt;1')-N-acylsphing-4-enine + H2O = an N-acylsphing-4-enine + D-glucose</text>
        <dbReference type="Rhea" id="RHEA:13269"/>
        <dbReference type="ChEBI" id="CHEBI:4167"/>
        <dbReference type="ChEBI" id="CHEBI:15377"/>
        <dbReference type="ChEBI" id="CHEBI:22801"/>
        <dbReference type="ChEBI" id="CHEBI:52639"/>
        <dbReference type="EC" id="3.2.1.45"/>
    </reaction>
</comment>
<dbReference type="PANTHER" id="PTHR12654">
    <property type="entry name" value="BILE ACID BETA-GLUCOSIDASE-RELATED"/>
    <property type="match status" value="1"/>
</dbReference>
<dbReference type="SUPFAM" id="SSF48208">
    <property type="entry name" value="Six-hairpin glycosidases"/>
    <property type="match status" value="1"/>
</dbReference>
<keyword evidence="1" id="KW-0378">Hydrolase</keyword>
<evidence type="ECO:0000313" key="6">
    <source>
        <dbReference type="Proteomes" id="UP001374579"/>
    </source>
</evidence>